<dbReference type="Proteomes" id="UP000261540">
    <property type="component" value="Unplaced"/>
</dbReference>
<dbReference type="SMART" id="SM00057">
    <property type="entry name" value="FIMAC"/>
    <property type="match status" value="1"/>
</dbReference>
<dbReference type="CDD" id="cd00112">
    <property type="entry name" value="LDLa"/>
    <property type="match status" value="1"/>
</dbReference>
<feature type="domain" description="Peptidase S1" evidence="18">
    <location>
        <begin position="391"/>
        <end position="625"/>
    </location>
</feature>
<evidence type="ECO:0000256" key="12">
    <source>
        <dbReference type="ARBA" id="ARBA00038868"/>
    </source>
</evidence>
<dbReference type="FunFam" id="2.40.10.10:FF:000120">
    <property type="entry name" value="Putative serine protease"/>
    <property type="match status" value="1"/>
</dbReference>
<evidence type="ECO:0000259" key="19">
    <source>
        <dbReference type="PROSITE" id="PS50287"/>
    </source>
</evidence>
<dbReference type="Pfam" id="PF00057">
    <property type="entry name" value="Ldl_recept_a"/>
    <property type="match status" value="1"/>
</dbReference>
<accession>A0A3B3SVX8</accession>
<dbReference type="Gene3D" id="3.30.60.30">
    <property type="match status" value="1"/>
</dbReference>
<dbReference type="InterPro" id="IPR036772">
    <property type="entry name" value="SRCR-like_dom_sf"/>
</dbReference>
<evidence type="ECO:0000256" key="16">
    <source>
        <dbReference type="SAM" id="MobiDB-lite"/>
    </source>
</evidence>
<dbReference type="PANTHER" id="PTHR24264:SF83">
    <property type="entry name" value="COMPLEMENT FACTOR I"/>
    <property type="match status" value="1"/>
</dbReference>
<keyword evidence="10" id="KW-0325">Glycoprotein</keyword>
<dbReference type="InterPro" id="IPR002350">
    <property type="entry name" value="Kazal_dom"/>
</dbReference>
<dbReference type="PROSITE" id="PS50240">
    <property type="entry name" value="TRYPSIN_DOM"/>
    <property type="match status" value="1"/>
</dbReference>
<dbReference type="SUPFAM" id="SSF100895">
    <property type="entry name" value="Kazal-type serine protease inhibitors"/>
    <property type="match status" value="1"/>
</dbReference>
<dbReference type="GO" id="GO:0016020">
    <property type="term" value="C:membrane"/>
    <property type="evidence" value="ECO:0007669"/>
    <property type="project" value="InterPro"/>
</dbReference>
<reference evidence="21" key="1">
    <citation type="submission" date="2025-08" db="UniProtKB">
        <authorList>
            <consortium name="Ensembl"/>
        </authorList>
    </citation>
    <scope>IDENTIFICATION</scope>
</reference>
<dbReference type="PRINTS" id="PR00722">
    <property type="entry name" value="CHYMOTRYPSIN"/>
</dbReference>
<dbReference type="GO" id="GO:0005615">
    <property type="term" value="C:extracellular space"/>
    <property type="evidence" value="ECO:0007669"/>
    <property type="project" value="TreeGrafter"/>
</dbReference>
<evidence type="ECO:0000256" key="11">
    <source>
        <dbReference type="ARBA" id="ARBA00036320"/>
    </source>
</evidence>
<dbReference type="InterPro" id="IPR036055">
    <property type="entry name" value="LDL_receptor-like_sf"/>
</dbReference>
<feature type="signal peptide" evidence="17">
    <location>
        <begin position="1"/>
        <end position="19"/>
    </location>
</feature>
<dbReference type="SUPFAM" id="SSF57424">
    <property type="entry name" value="LDL receptor-like module"/>
    <property type="match status" value="2"/>
</dbReference>
<dbReference type="Gene3D" id="4.10.400.10">
    <property type="entry name" value="Low-density Lipoprotein Receptor"/>
    <property type="match status" value="1"/>
</dbReference>
<dbReference type="Gene3D" id="2.40.10.10">
    <property type="entry name" value="Trypsin-like serine proteases"/>
    <property type="match status" value="1"/>
</dbReference>
<reference evidence="21" key="2">
    <citation type="submission" date="2025-09" db="UniProtKB">
        <authorList>
            <consortium name="Ensembl"/>
        </authorList>
    </citation>
    <scope>IDENTIFICATION</scope>
</reference>
<comment type="subcellular location">
    <subcellularLocation>
        <location evidence="1">Secreted</location>
        <location evidence="1">Extracellular space</location>
    </subcellularLocation>
</comment>
<keyword evidence="3 15" id="KW-0645">Protease</keyword>
<dbReference type="InterPro" id="IPR048719">
    <property type="entry name" value="CFAI_KAZAL"/>
</dbReference>
<evidence type="ECO:0000259" key="18">
    <source>
        <dbReference type="PROSITE" id="PS50240"/>
    </source>
</evidence>
<dbReference type="AlphaFoldDB" id="A0A3B3SVX8"/>
<dbReference type="SMART" id="SM00020">
    <property type="entry name" value="Tryp_SPc"/>
    <property type="match status" value="1"/>
</dbReference>
<evidence type="ECO:0000256" key="1">
    <source>
        <dbReference type="ARBA" id="ARBA00004239"/>
    </source>
</evidence>
<dbReference type="GeneTree" id="ENSGT00930000151042"/>
<dbReference type="PROSITE" id="PS50287">
    <property type="entry name" value="SRCR_2"/>
    <property type="match status" value="1"/>
</dbReference>
<dbReference type="EC" id="3.4.21.4" evidence="12"/>
<feature type="domain" description="Kazal-like" evidence="20">
    <location>
        <begin position="101"/>
        <end position="153"/>
    </location>
</feature>
<dbReference type="SUPFAM" id="SSF56487">
    <property type="entry name" value="SRCR-like"/>
    <property type="match status" value="1"/>
</dbReference>
<dbReference type="SMART" id="SM00192">
    <property type="entry name" value="LDLa"/>
    <property type="match status" value="2"/>
</dbReference>
<dbReference type="InterPro" id="IPR023415">
    <property type="entry name" value="LDLR_class-A_CS"/>
</dbReference>
<feature type="region of interest" description="Disordered" evidence="16">
    <location>
        <begin position="20"/>
        <end position="64"/>
    </location>
</feature>
<dbReference type="PROSITE" id="PS00134">
    <property type="entry name" value="TRYPSIN_HIS"/>
    <property type="match status" value="1"/>
</dbReference>
<evidence type="ECO:0000256" key="9">
    <source>
        <dbReference type="ARBA" id="ARBA00023157"/>
    </source>
</evidence>
<evidence type="ECO:0000313" key="21">
    <source>
        <dbReference type="Ensembl" id="ENSPKIP00000034286.1"/>
    </source>
</evidence>
<dbReference type="Gene3D" id="3.10.250.10">
    <property type="entry name" value="SRCR-like domain"/>
    <property type="match status" value="1"/>
</dbReference>
<dbReference type="InterPro" id="IPR036058">
    <property type="entry name" value="Kazal_dom_sf"/>
</dbReference>
<dbReference type="PROSITE" id="PS50068">
    <property type="entry name" value="LDLRA_2"/>
    <property type="match status" value="1"/>
</dbReference>
<protein>
    <recommendedName>
        <fullName evidence="12">trypsin</fullName>
        <ecNumber evidence="12">3.4.21.4</ecNumber>
    </recommendedName>
</protein>
<evidence type="ECO:0000256" key="15">
    <source>
        <dbReference type="RuleBase" id="RU363034"/>
    </source>
</evidence>
<dbReference type="InterPro" id="IPR033116">
    <property type="entry name" value="TRYPSIN_SER"/>
</dbReference>
<evidence type="ECO:0000256" key="17">
    <source>
        <dbReference type="SAM" id="SignalP"/>
    </source>
</evidence>
<organism evidence="21 22">
    <name type="scientific">Paramormyrops kingsleyae</name>
    <dbReference type="NCBI Taxonomy" id="1676925"/>
    <lineage>
        <taxon>Eukaryota</taxon>
        <taxon>Metazoa</taxon>
        <taxon>Chordata</taxon>
        <taxon>Craniata</taxon>
        <taxon>Vertebrata</taxon>
        <taxon>Euteleostomi</taxon>
        <taxon>Actinopterygii</taxon>
        <taxon>Neopterygii</taxon>
        <taxon>Teleostei</taxon>
        <taxon>Osteoglossocephala</taxon>
        <taxon>Osteoglossomorpha</taxon>
        <taxon>Osteoglossiformes</taxon>
        <taxon>Mormyridae</taxon>
        <taxon>Paramormyrops</taxon>
    </lineage>
</organism>
<dbReference type="Pfam" id="PF21286">
    <property type="entry name" value="CFAI_FIMAC_N"/>
    <property type="match status" value="1"/>
</dbReference>
<dbReference type="GO" id="GO:0006508">
    <property type="term" value="P:proteolysis"/>
    <property type="evidence" value="ECO:0007669"/>
    <property type="project" value="UniProtKB-KW"/>
</dbReference>
<feature type="compositionally biased region" description="Basic and acidic residues" evidence="16">
    <location>
        <begin position="20"/>
        <end position="36"/>
    </location>
</feature>
<sequence>MKLTLFCLLIVWLSESKLAEPQKNEDGSADGPESRDTIPPSPNSMSPPVSPLGNSTEAPAPTVPLDEHMSSRECLNKKFTLRSCQKVFCPPWMRCLNGRCECKLPYQCPREGAAQVCSTQGRTYISYCQLKAVDCLRDTALFDGFLTDKPCKGDFFKAELKGDQNIIEVKMDSKTFVICGNDWNIEAANVACRRMQNSDCRGAERATTIPYGQITDHDLLPNSCVSVDCKGFEGSLAECTFSDPKDLNELDPIATATCYRVQRDCTAAEFRCVNRKCIPLSHTCDAADNCGDGSDEMCCKKCRQGFHCKSNVCIPHSSTRDEVIDCLGGEDEAPDESFPVQEQHIQHNFKKEGPNPQARKSAKNEIRVARDAIQKLVCGVTSKSQKRRKRVIGGQEAGQTQFPWQVAIQESDSIDCGATYIGGCWVLTAAHCVRPKPDAYQVKLSLWSKLKKLESTDIVPVQNIYIHHEYDPNTYQNDIALIELKKLPQSNTLCFHENAAVAPACIPWSEYQFMPGHTCSISGWGRVSESKTAPVLRWANIDIIGNCSGIYGHRFYEGMECAGSLDGSVDSCQGDSGGPLVCTDTLGVSYVWGIVSWGEKCGVAGFPGVYTKVAHYFNWIVSHIGREAISKYNV</sequence>
<dbReference type="CDD" id="cd00190">
    <property type="entry name" value="Tryp_SPc"/>
    <property type="match status" value="1"/>
</dbReference>
<dbReference type="InterPro" id="IPR043504">
    <property type="entry name" value="Peptidase_S1_PA_chymotrypsin"/>
</dbReference>
<feature type="disulfide bond" evidence="13">
    <location>
        <begin position="284"/>
        <end position="299"/>
    </location>
</feature>
<dbReference type="STRING" id="1676925.ENSPKIP00000034286"/>
<evidence type="ECO:0000256" key="10">
    <source>
        <dbReference type="ARBA" id="ARBA00023180"/>
    </source>
</evidence>
<dbReference type="InterPro" id="IPR003884">
    <property type="entry name" value="FacI_MAC"/>
</dbReference>
<dbReference type="Pfam" id="PF00530">
    <property type="entry name" value="SRCR"/>
    <property type="match status" value="1"/>
</dbReference>
<feature type="disulfide bond" evidence="13">
    <location>
        <begin position="272"/>
        <end position="290"/>
    </location>
</feature>
<dbReference type="InterPro" id="IPR002172">
    <property type="entry name" value="LDrepeatLR_classA_rpt"/>
</dbReference>
<dbReference type="InterPro" id="IPR001314">
    <property type="entry name" value="Peptidase_S1A"/>
</dbReference>
<dbReference type="InterPro" id="IPR009003">
    <property type="entry name" value="Peptidase_S1_PA"/>
</dbReference>
<evidence type="ECO:0000313" key="22">
    <source>
        <dbReference type="Proteomes" id="UP000261540"/>
    </source>
</evidence>
<dbReference type="Pfam" id="PF21287">
    <property type="entry name" value="Kazal_CFAI"/>
    <property type="match status" value="1"/>
</dbReference>
<keyword evidence="5" id="KW-0677">Repeat</keyword>
<keyword evidence="22" id="KW-1185">Reference proteome</keyword>
<evidence type="ECO:0000256" key="8">
    <source>
        <dbReference type="ARBA" id="ARBA00022859"/>
    </source>
</evidence>
<dbReference type="PROSITE" id="PS00135">
    <property type="entry name" value="TRYPSIN_SER"/>
    <property type="match status" value="1"/>
</dbReference>
<evidence type="ECO:0000256" key="14">
    <source>
        <dbReference type="PROSITE-ProRule" id="PRU00196"/>
    </source>
</evidence>
<evidence type="ECO:0000256" key="4">
    <source>
        <dbReference type="ARBA" id="ARBA00022729"/>
    </source>
</evidence>
<evidence type="ECO:0000259" key="20">
    <source>
        <dbReference type="PROSITE" id="PS51465"/>
    </source>
</evidence>
<keyword evidence="4 17" id="KW-0732">Signal</keyword>
<dbReference type="GO" id="GO:0004252">
    <property type="term" value="F:serine-type endopeptidase activity"/>
    <property type="evidence" value="ECO:0007669"/>
    <property type="project" value="UniProtKB-EC"/>
</dbReference>
<dbReference type="Pfam" id="PF00089">
    <property type="entry name" value="Trypsin"/>
    <property type="match status" value="1"/>
</dbReference>
<dbReference type="Ensembl" id="ENSPKIT00000015192.1">
    <property type="protein sequence ID" value="ENSPKIP00000034286.1"/>
    <property type="gene ID" value="ENSPKIG00000013679.1"/>
</dbReference>
<evidence type="ECO:0000256" key="6">
    <source>
        <dbReference type="ARBA" id="ARBA00022801"/>
    </source>
</evidence>
<feature type="disulfide bond" evidence="14">
    <location>
        <begin position="229"/>
        <end position="239"/>
    </location>
</feature>
<dbReference type="InterPro" id="IPR048722">
    <property type="entry name" value="CFAI_FIMAC_N"/>
</dbReference>
<name>A0A3B3SVX8_9TELE</name>
<dbReference type="InterPro" id="IPR018114">
    <property type="entry name" value="TRYPSIN_HIS"/>
</dbReference>
<proteinExistence type="predicted"/>
<keyword evidence="6 15" id="KW-0378">Hydrolase</keyword>
<keyword evidence="7 15" id="KW-0720">Serine protease</keyword>
<dbReference type="GO" id="GO:0002376">
    <property type="term" value="P:immune system process"/>
    <property type="evidence" value="ECO:0007669"/>
    <property type="project" value="UniProtKB-KW"/>
</dbReference>
<comment type="caution">
    <text evidence="14">Lacks conserved residue(s) required for the propagation of feature annotation.</text>
</comment>
<dbReference type="SMART" id="SM00202">
    <property type="entry name" value="SR"/>
    <property type="match status" value="1"/>
</dbReference>
<feature type="chain" id="PRO_5017444892" description="trypsin" evidence="17">
    <location>
        <begin position="20"/>
        <end position="634"/>
    </location>
</feature>
<dbReference type="PROSITE" id="PS01209">
    <property type="entry name" value="LDLRA_1"/>
    <property type="match status" value="1"/>
</dbReference>
<dbReference type="InterPro" id="IPR001190">
    <property type="entry name" value="SRCR"/>
</dbReference>
<evidence type="ECO:0000256" key="7">
    <source>
        <dbReference type="ARBA" id="ARBA00022825"/>
    </source>
</evidence>
<dbReference type="SUPFAM" id="SSF50494">
    <property type="entry name" value="Trypsin-like serine proteases"/>
    <property type="match status" value="1"/>
</dbReference>
<evidence type="ECO:0000256" key="5">
    <source>
        <dbReference type="ARBA" id="ARBA00022737"/>
    </source>
</evidence>
<dbReference type="PROSITE" id="PS51465">
    <property type="entry name" value="KAZAL_2"/>
    <property type="match status" value="1"/>
</dbReference>
<dbReference type="InterPro" id="IPR001254">
    <property type="entry name" value="Trypsin_dom"/>
</dbReference>
<feature type="disulfide bond" evidence="13">
    <location>
        <begin position="265"/>
        <end position="277"/>
    </location>
</feature>
<dbReference type="InterPro" id="IPR050127">
    <property type="entry name" value="Serine_Proteases_S1"/>
</dbReference>
<feature type="domain" description="SRCR" evidence="19">
    <location>
        <begin position="139"/>
        <end position="273"/>
    </location>
</feature>
<keyword evidence="2" id="KW-0964">Secreted</keyword>
<keyword evidence="9 14" id="KW-1015">Disulfide bond</keyword>
<dbReference type="PANTHER" id="PTHR24264">
    <property type="entry name" value="TRYPSIN-RELATED"/>
    <property type="match status" value="1"/>
</dbReference>
<keyword evidence="8" id="KW-0391">Immunity</keyword>
<comment type="catalytic activity">
    <reaction evidence="11">
        <text>Preferential cleavage: Arg-|-Xaa, Lys-|-Xaa.</text>
        <dbReference type="EC" id="3.4.21.4"/>
    </reaction>
</comment>
<evidence type="ECO:0000256" key="2">
    <source>
        <dbReference type="ARBA" id="ARBA00022525"/>
    </source>
</evidence>
<evidence type="ECO:0000256" key="13">
    <source>
        <dbReference type="PROSITE-ProRule" id="PRU00124"/>
    </source>
</evidence>
<evidence type="ECO:0000256" key="3">
    <source>
        <dbReference type="ARBA" id="ARBA00022670"/>
    </source>
</evidence>